<feature type="compositionally biased region" description="Polar residues" evidence="1">
    <location>
        <begin position="191"/>
        <end position="201"/>
    </location>
</feature>
<name>A0AAD3MHA7_LATJO</name>
<sequence>MPVTQSYPWIADSWPATGPACQQQLRGTNDLVTLAEEVSTLVLSQILHSSSIHELAVDLPGGQWKASLQASAARRWPTWATPARQNSCNSGKGGKKKKTKAGSKPTKANGSNWANVPLPPPPVHPLPGTEMDHYPNEHHEGGGYESDGWGPPMPVQTYLHQGMEDELEEEEERVPTPPIRGVASSPAAVSFGQQSTATLTPSPRDEMQPMLQAHLD</sequence>
<reference evidence="2" key="1">
    <citation type="submission" date="2022-08" db="EMBL/GenBank/DDBJ databases">
        <title>Genome sequencing of akame (Lates japonicus).</title>
        <authorList>
            <person name="Hashiguchi Y."/>
            <person name="Takahashi H."/>
        </authorList>
    </citation>
    <scope>NUCLEOTIDE SEQUENCE</scope>
    <source>
        <strain evidence="2">Kochi</strain>
    </source>
</reference>
<evidence type="ECO:0000313" key="2">
    <source>
        <dbReference type="EMBL" id="GLD53464.1"/>
    </source>
</evidence>
<protein>
    <submittedName>
        <fullName evidence="2">Roundabout homolog 2</fullName>
    </submittedName>
</protein>
<organism evidence="2 3">
    <name type="scientific">Lates japonicus</name>
    <name type="common">Japanese lates</name>
    <dbReference type="NCBI Taxonomy" id="270547"/>
    <lineage>
        <taxon>Eukaryota</taxon>
        <taxon>Metazoa</taxon>
        <taxon>Chordata</taxon>
        <taxon>Craniata</taxon>
        <taxon>Vertebrata</taxon>
        <taxon>Euteleostomi</taxon>
        <taxon>Actinopterygii</taxon>
        <taxon>Neopterygii</taxon>
        <taxon>Teleostei</taxon>
        <taxon>Neoteleostei</taxon>
        <taxon>Acanthomorphata</taxon>
        <taxon>Carangaria</taxon>
        <taxon>Carangaria incertae sedis</taxon>
        <taxon>Centropomidae</taxon>
        <taxon>Lates</taxon>
    </lineage>
</organism>
<dbReference type="AlphaFoldDB" id="A0AAD3MHA7"/>
<comment type="caution">
    <text evidence="2">The sequence shown here is derived from an EMBL/GenBank/DDBJ whole genome shotgun (WGS) entry which is preliminary data.</text>
</comment>
<evidence type="ECO:0000313" key="3">
    <source>
        <dbReference type="Proteomes" id="UP001279410"/>
    </source>
</evidence>
<keyword evidence="3" id="KW-1185">Reference proteome</keyword>
<gene>
    <name evidence="2" type="ORF">AKAME5_000621500</name>
</gene>
<proteinExistence type="predicted"/>
<dbReference type="EMBL" id="BRZM01000017">
    <property type="protein sequence ID" value="GLD53464.1"/>
    <property type="molecule type" value="Genomic_DNA"/>
</dbReference>
<feature type="non-terminal residue" evidence="2">
    <location>
        <position position="1"/>
    </location>
</feature>
<evidence type="ECO:0000256" key="1">
    <source>
        <dbReference type="SAM" id="MobiDB-lite"/>
    </source>
</evidence>
<feature type="region of interest" description="Disordered" evidence="1">
    <location>
        <begin position="75"/>
        <end position="216"/>
    </location>
</feature>
<accession>A0AAD3MHA7</accession>
<dbReference type="Proteomes" id="UP001279410">
    <property type="component" value="Unassembled WGS sequence"/>
</dbReference>
<feature type="compositionally biased region" description="Basic and acidic residues" evidence="1">
    <location>
        <begin position="130"/>
        <end position="142"/>
    </location>
</feature>